<dbReference type="InterPro" id="IPR050858">
    <property type="entry name" value="Mal-CoA-ACP_Trans/PKS_FabD"/>
</dbReference>
<dbReference type="PANTHER" id="PTHR42681">
    <property type="entry name" value="MALONYL-COA-ACYL CARRIER PROTEIN TRANSACYLASE, MITOCHONDRIAL"/>
    <property type="match status" value="1"/>
</dbReference>
<evidence type="ECO:0000256" key="5">
    <source>
        <dbReference type="PIRSR" id="PIRSR000446-1"/>
    </source>
</evidence>
<evidence type="ECO:0000313" key="7">
    <source>
        <dbReference type="EMBL" id="NFA61960.1"/>
    </source>
</evidence>
<dbReference type="GO" id="GO:0004314">
    <property type="term" value="F:[acyl-carrier-protein] S-malonyltransferase activity"/>
    <property type="evidence" value="ECO:0007669"/>
    <property type="project" value="UniProtKB-EC"/>
</dbReference>
<comment type="catalytic activity">
    <reaction evidence="3 4">
        <text>holo-[ACP] + malonyl-CoA = malonyl-[ACP] + CoA</text>
        <dbReference type="Rhea" id="RHEA:41792"/>
        <dbReference type="Rhea" id="RHEA-COMP:9623"/>
        <dbReference type="Rhea" id="RHEA-COMP:9685"/>
        <dbReference type="ChEBI" id="CHEBI:57287"/>
        <dbReference type="ChEBI" id="CHEBI:57384"/>
        <dbReference type="ChEBI" id="CHEBI:64479"/>
        <dbReference type="ChEBI" id="CHEBI:78449"/>
        <dbReference type="EC" id="2.3.1.39"/>
    </reaction>
</comment>
<sequence length="316" mass="34958">MSKIAFIFSGQGAQYVGMGKDLYEEIPECRKIFEIAEKELKIPLTKICFEGSKDEIDKTENTQPAILTLSIAAMKALEKQGIKPDVTAGLSLGEYSALVCSNIIDFKDAVSLVRKRGQYMENAVPNGVGTMAAIIGLKKEIVKEICDDLKEFGIVQIANINCPGQIVISGEINAVEKACEIAKEKRALKCVKLSVSGPFHSVMLKEAGENLYEELKKINLKSIDIPFITNVTGDFVKSTKEIKDLLKKQVMSTVLWEDSIKRMIDFGVDIFIEIGPSKVLSGFVKKINRKVTILNVEDMNSFNKTIDKLQTIKIIG</sequence>
<dbReference type="InterPro" id="IPR014043">
    <property type="entry name" value="Acyl_transferase_dom"/>
</dbReference>
<dbReference type="SMART" id="SM00827">
    <property type="entry name" value="PKS_AT"/>
    <property type="match status" value="1"/>
</dbReference>
<evidence type="ECO:0000256" key="3">
    <source>
        <dbReference type="ARBA" id="ARBA00048462"/>
    </source>
</evidence>
<dbReference type="EMBL" id="SGJP01000048">
    <property type="protein sequence ID" value="NFA61960.1"/>
    <property type="molecule type" value="Genomic_DNA"/>
</dbReference>
<accession>A0A6M0T4X2</accession>
<dbReference type="SUPFAM" id="SSF52151">
    <property type="entry name" value="FabD/lysophospholipase-like"/>
    <property type="match status" value="1"/>
</dbReference>
<evidence type="ECO:0000256" key="2">
    <source>
        <dbReference type="ARBA" id="ARBA00023315"/>
    </source>
</evidence>
<keyword evidence="1 4" id="KW-0808">Transferase</keyword>
<dbReference type="FunFam" id="3.30.70.250:FF:000001">
    <property type="entry name" value="Malonyl CoA-acyl carrier protein transacylase"/>
    <property type="match status" value="1"/>
</dbReference>
<dbReference type="PANTHER" id="PTHR42681:SF1">
    <property type="entry name" value="MALONYL-COA-ACYL CARRIER PROTEIN TRANSACYLASE, MITOCHONDRIAL"/>
    <property type="match status" value="1"/>
</dbReference>
<evidence type="ECO:0000256" key="1">
    <source>
        <dbReference type="ARBA" id="ARBA00022679"/>
    </source>
</evidence>
<dbReference type="InterPro" id="IPR016035">
    <property type="entry name" value="Acyl_Trfase/lysoPLipase"/>
</dbReference>
<keyword evidence="2 4" id="KW-0012">Acyltransferase</keyword>
<feature type="active site" evidence="5">
    <location>
        <position position="91"/>
    </location>
</feature>
<dbReference type="EC" id="2.3.1.39" evidence="4"/>
<dbReference type="AlphaFoldDB" id="A0A6M0T4X2"/>
<dbReference type="Proteomes" id="UP000473089">
    <property type="component" value="Unassembled WGS sequence"/>
</dbReference>
<dbReference type="Pfam" id="PF00698">
    <property type="entry name" value="Acyl_transf_1"/>
    <property type="match status" value="1"/>
</dbReference>
<evidence type="ECO:0000256" key="4">
    <source>
        <dbReference type="PIRNR" id="PIRNR000446"/>
    </source>
</evidence>
<dbReference type="GO" id="GO:0005829">
    <property type="term" value="C:cytosol"/>
    <property type="evidence" value="ECO:0007669"/>
    <property type="project" value="TreeGrafter"/>
</dbReference>
<dbReference type="PIRSF" id="PIRSF000446">
    <property type="entry name" value="Mct"/>
    <property type="match status" value="1"/>
</dbReference>
<name>A0A6M0T4X2_CLOBO</name>
<dbReference type="GO" id="GO:0006633">
    <property type="term" value="P:fatty acid biosynthetic process"/>
    <property type="evidence" value="ECO:0007669"/>
    <property type="project" value="TreeGrafter"/>
</dbReference>
<feature type="domain" description="Malonyl-CoA:ACP transacylase (MAT)" evidence="6">
    <location>
        <begin position="7"/>
        <end position="299"/>
    </location>
</feature>
<dbReference type="Gene3D" id="3.30.70.250">
    <property type="entry name" value="Malonyl-CoA ACP transacylase, ACP-binding"/>
    <property type="match status" value="1"/>
</dbReference>
<gene>
    <name evidence="7" type="primary">fabD</name>
    <name evidence="7" type="ORF">EXM42_16750</name>
</gene>
<dbReference type="InterPro" id="IPR024925">
    <property type="entry name" value="Malonyl_CoA-ACP_transAc"/>
</dbReference>
<reference evidence="7 8" key="1">
    <citation type="submission" date="2019-02" db="EMBL/GenBank/DDBJ databases">
        <title>Genome sequencing of Clostridium botulinum clinical isolates.</title>
        <authorList>
            <person name="Brunt J."/>
            <person name="Van Vliet A.H.M."/>
            <person name="Stringer S.C."/>
            <person name="Grant K.A."/>
            <person name="Carter A.C."/>
            <person name="Peck M.W."/>
        </authorList>
    </citation>
    <scope>NUCLEOTIDE SEQUENCE [LARGE SCALE GENOMIC DNA]</scope>
    <source>
        <strain evidence="7 8">R1125/03</strain>
    </source>
</reference>
<feature type="active site" evidence="5">
    <location>
        <position position="200"/>
    </location>
</feature>
<evidence type="ECO:0000259" key="6">
    <source>
        <dbReference type="SMART" id="SM00827"/>
    </source>
</evidence>
<dbReference type="InterPro" id="IPR016036">
    <property type="entry name" value="Malonyl_transacylase_ACP-bd"/>
</dbReference>
<comment type="similarity">
    <text evidence="4">Belongs to the fabD family.</text>
</comment>
<dbReference type="Gene3D" id="3.40.366.10">
    <property type="entry name" value="Malonyl-Coenzyme A Acyl Carrier Protein, domain 2"/>
    <property type="match status" value="1"/>
</dbReference>
<comment type="caution">
    <text evidence="7">The sequence shown here is derived from an EMBL/GenBank/DDBJ whole genome shotgun (WGS) entry which is preliminary data.</text>
</comment>
<dbReference type="InterPro" id="IPR004410">
    <property type="entry name" value="Malonyl_CoA-ACP_transAc_FabD"/>
</dbReference>
<dbReference type="NCBIfam" id="TIGR00128">
    <property type="entry name" value="fabD"/>
    <property type="match status" value="1"/>
</dbReference>
<dbReference type="SUPFAM" id="SSF55048">
    <property type="entry name" value="Probable ACP-binding domain of malonyl-CoA ACP transacylase"/>
    <property type="match status" value="1"/>
</dbReference>
<protein>
    <recommendedName>
        <fullName evidence="4">Malonyl CoA-acyl carrier protein transacylase</fullName>
        <ecNumber evidence="4">2.3.1.39</ecNumber>
    </recommendedName>
</protein>
<proteinExistence type="inferred from homology"/>
<evidence type="ECO:0000313" key="8">
    <source>
        <dbReference type="Proteomes" id="UP000473089"/>
    </source>
</evidence>
<organism evidence="7 8">
    <name type="scientific">Clostridium botulinum</name>
    <dbReference type="NCBI Taxonomy" id="1491"/>
    <lineage>
        <taxon>Bacteria</taxon>
        <taxon>Bacillati</taxon>
        <taxon>Bacillota</taxon>
        <taxon>Clostridia</taxon>
        <taxon>Eubacteriales</taxon>
        <taxon>Clostridiaceae</taxon>
        <taxon>Clostridium</taxon>
    </lineage>
</organism>
<dbReference type="InterPro" id="IPR001227">
    <property type="entry name" value="Ac_transferase_dom_sf"/>
</dbReference>